<comment type="similarity">
    <text evidence="7">Belongs to the class-III pyridoxal-phosphate-dependent aminotransferase family.</text>
</comment>
<dbReference type="InterPro" id="IPR015424">
    <property type="entry name" value="PyrdxlP-dep_Trfase"/>
</dbReference>
<evidence type="ECO:0000256" key="6">
    <source>
        <dbReference type="ARBA" id="ARBA00031365"/>
    </source>
</evidence>
<dbReference type="Gene3D" id="3.40.640.10">
    <property type="entry name" value="Type I PLP-dependent aspartate aminotransferase-like (Major domain)"/>
    <property type="match status" value="1"/>
</dbReference>
<dbReference type="InterPro" id="IPR005814">
    <property type="entry name" value="Aminotrans_3"/>
</dbReference>
<keyword evidence="4 7" id="KW-0663">Pyridoxal phosphate</keyword>
<evidence type="ECO:0000256" key="4">
    <source>
        <dbReference type="ARBA" id="ARBA00022898"/>
    </source>
</evidence>
<evidence type="ECO:0000313" key="8">
    <source>
        <dbReference type="EMBL" id="MCQ4333511.1"/>
    </source>
</evidence>
<proteinExistence type="inferred from homology"/>
<gene>
    <name evidence="8" type="ORF">KM295_08475</name>
</gene>
<dbReference type="GO" id="GO:0042286">
    <property type="term" value="F:glutamate-1-semialdehyde 2,1-aminomutase activity"/>
    <property type="evidence" value="ECO:0007669"/>
    <property type="project" value="UniProtKB-EC"/>
</dbReference>
<dbReference type="Pfam" id="PF00202">
    <property type="entry name" value="Aminotran_3"/>
    <property type="match status" value="1"/>
</dbReference>
<evidence type="ECO:0000313" key="9">
    <source>
        <dbReference type="Proteomes" id="UP001139494"/>
    </source>
</evidence>
<name>A0A9R1CTY4_9EURY</name>
<evidence type="ECO:0000256" key="5">
    <source>
        <dbReference type="ARBA" id="ARBA00023235"/>
    </source>
</evidence>
<evidence type="ECO:0000256" key="7">
    <source>
        <dbReference type="RuleBase" id="RU003560"/>
    </source>
</evidence>
<keyword evidence="8" id="KW-0032">Aminotransferase</keyword>
<dbReference type="AlphaFoldDB" id="A0A9R1CTY4"/>
<accession>A0A9R1CTY4</accession>
<dbReference type="Gene3D" id="3.90.1150.10">
    <property type="entry name" value="Aspartate Aminotransferase, domain 1"/>
    <property type="match status" value="1"/>
</dbReference>
<comment type="cofactor">
    <cofactor evidence="2">
        <name>pyridoxal 5'-phosphate</name>
        <dbReference type="ChEBI" id="CHEBI:597326"/>
    </cofactor>
</comment>
<dbReference type="SUPFAM" id="SSF53383">
    <property type="entry name" value="PLP-dependent transferases"/>
    <property type="match status" value="1"/>
</dbReference>
<dbReference type="PANTHER" id="PTHR43713:SF3">
    <property type="entry name" value="GLUTAMATE-1-SEMIALDEHYDE 2,1-AMINOMUTASE 1, CHLOROPLASTIC-RELATED"/>
    <property type="match status" value="1"/>
</dbReference>
<sequence length="445" mass="47985">MSSQKTNVTLSDLEKRYRETNAESYSLFEEAISVLPGGDTRSVTYTQPFPTFIESASGCRMTTEDGDEVIDFLNNYTQAVHGHSPEPVVDAVVERFKKGNGLGSPTRDITELATRLVDRFPSVDSVRFANSGTEATMNATRAAIAYTERDHILKVKGGYHGTHDAVEVGITGDGREHPGIPSSVEERVTTVRYNDPDALKEVFEAHGSEFACFIVEPFLGAAGMIPATTEYLQTARDLTEEHDSLLVFDEVMSARVSVGGAQEKRGVIPDLTTFGKIIGGGLPVGAFGGREDVMNVYHPEEGNVGHSGTFNGNPATMAGGVVMLDLLDEDAIREINQHGDRIREEVQGIADDTDLPVTVTGEGSVFHIHFAEGPVTDFESAGSGLEATDDSGPNHSLAFYLGMRDRGIFMAPRGMGNISTPMTDEEIDSFVRAAEGALRDVEAIE</sequence>
<evidence type="ECO:0000256" key="1">
    <source>
        <dbReference type="ARBA" id="ARBA00001579"/>
    </source>
</evidence>
<dbReference type="CDD" id="cd00610">
    <property type="entry name" value="OAT_like"/>
    <property type="match status" value="1"/>
</dbReference>
<organism evidence="8 9">
    <name type="scientific">Natronomonas aquatica</name>
    <dbReference type="NCBI Taxonomy" id="2841590"/>
    <lineage>
        <taxon>Archaea</taxon>
        <taxon>Methanobacteriati</taxon>
        <taxon>Methanobacteriota</taxon>
        <taxon>Stenosarchaea group</taxon>
        <taxon>Halobacteria</taxon>
        <taxon>Halobacteriales</taxon>
        <taxon>Natronomonadaceae</taxon>
        <taxon>Natronomonas</taxon>
    </lineage>
</organism>
<dbReference type="EMBL" id="JAHLKM010000009">
    <property type="protein sequence ID" value="MCQ4333511.1"/>
    <property type="molecule type" value="Genomic_DNA"/>
</dbReference>
<evidence type="ECO:0000256" key="2">
    <source>
        <dbReference type="ARBA" id="ARBA00001933"/>
    </source>
</evidence>
<dbReference type="InterPro" id="IPR015421">
    <property type="entry name" value="PyrdxlP-dep_Trfase_major"/>
</dbReference>
<protein>
    <recommendedName>
        <fullName evidence="3">Glutamate-1-semialdehyde 2,1-aminomutase</fullName>
    </recommendedName>
    <alternativeName>
        <fullName evidence="6">Glutamate-1-semialdehyde aminotransferase</fullName>
    </alternativeName>
</protein>
<dbReference type="GO" id="GO:0008483">
    <property type="term" value="F:transaminase activity"/>
    <property type="evidence" value="ECO:0007669"/>
    <property type="project" value="UniProtKB-KW"/>
</dbReference>
<keyword evidence="9" id="KW-1185">Reference proteome</keyword>
<comment type="catalytic activity">
    <reaction evidence="1">
        <text>(S)-4-amino-5-oxopentanoate = 5-aminolevulinate</text>
        <dbReference type="Rhea" id="RHEA:14265"/>
        <dbReference type="ChEBI" id="CHEBI:57501"/>
        <dbReference type="ChEBI" id="CHEBI:356416"/>
        <dbReference type="EC" id="5.4.3.8"/>
    </reaction>
</comment>
<dbReference type="InterPro" id="IPR015422">
    <property type="entry name" value="PyrdxlP-dep_Trfase_small"/>
</dbReference>
<dbReference type="PANTHER" id="PTHR43713">
    <property type="entry name" value="GLUTAMATE-1-SEMIALDEHYDE 2,1-AMINOMUTASE"/>
    <property type="match status" value="1"/>
</dbReference>
<keyword evidence="5" id="KW-0413">Isomerase</keyword>
<dbReference type="Proteomes" id="UP001139494">
    <property type="component" value="Unassembled WGS sequence"/>
</dbReference>
<evidence type="ECO:0000256" key="3">
    <source>
        <dbReference type="ARBA" id="ARBA00015416"/>
    </source>
</evidence>
<reference evidence="8" key="1">
    <citation type="journal article" date="2023" name="Front. Microbiol.">
        <title>Genomic-based phylogenetic and metabolic analyses of the genus Natronomonas, and description of Natronomonas aquatica sp. nov.</title>
        <authorList>
            <person name="Garcia-Roldan A."/>
            <person name="Duran-Viseras A."/>
            <person name="de la Haba R.R."/>
            <person name="Corral P."/>
            <person name="Sanchez-Porro C."/>
            <person name="Ventosa A."/>
        </authorList>
    </citation>
    <scope>NUCLEOTIDE SEQUENCE</scope>
    <source>
        <strain evidence="8">F2-12</strain>
    </source>
</reference>
<dbReference type="GO" id="GO:0030170">
    <property type="term" value="F:pyridoxal phosphate binding"/>
    <property type="evidence" value="ECO:0007669"/>
    <property type="project" value="InterPro"/>
</dbReference>
<keyword evidence="8" id="KW-0808">Transferase</keyword>
<comment type="caution">
    <text evidence="8">The sequence shown here is derived from an EMBL/GenBank/DDBJ whole genome shotgun (WGS) entry which is preliminary data.</text>
</comment>
<dbReference type="RefSeq" id="WP_256029536.1">
    <property type="nucleotide sequence ID" value="NZ_JAHLKM010000009.1"/>
</dbReference>